<evidence type="ECO:0000313" key="6">
    <source>
        <dbReference type="Proteomes" id="UP000808337"/>
    </source>
</evidence>
<dbReference type="Pfam" id="PF03061">
    <property type="entry name" value="4HBT"/>
    <property type="match status" value="1"/>
</dbReference>
<dbReference type="GO" id="GO:0005737">
    <property type="term" value="C:cytoplasm"/>
    <property type="evidence" value="ECO:0007669"/>
    <property type="project" value="TreeGrafter"/>
</dbReference>
<dbReference type="InterPro" id="IPR029069">
    <property type="entry name" value="HotDog_dom_sf"/>
</dbReference>
<sequence>MNIPDERPPSYSRTTMTELIMPNDTNPLGNLMGGNLMRWMDIAGGICGARHCGAHVVTASVDSVSFSKPIRLGDVITIKAQVTRAFHTSVELYLEVFTTSAFGADLEKSNHAYMTFVALDARTSRPRKVPHVIPETPEEKILFDGAGRRREVRLILAGRMKPEEATEVKALFMQIENLEGK</sequence>
<dbReference type="GO" id="GO:0052816">
    <property type="term" value="F:long-chain fatty acyl-CoA hydrolase activity"/>
    <property type="evidence" value="ECO:0007669"/>
    <property type="project" value="TreeGrafter"/>
</dbReference>
<dbReference type="PANTHER" id="PTHR11049">
    <property type="entry name" value="ACYL COENZYME A THIOESTER HYDROLASE"/>
    <property type="match status" value="1"/>
</dbReference>
<gene>
    <name evidence="5" type="ORF">IPP15_17730</name>
</gene>
<dbReference type="Gene3D" id="3.10.129.10">
    <property type="entry name" value="Hotdog Thioesterase"/>
    <property type="match status" value="1"/>
</dbReference>
<evidence type="ECO:0000256" key="2">
    <source>
        <dbReference type="ARBA" id="ARBA00022801"/>
    </source>
</evidence>
<protein>
    <submittedName>
        <fullName evidence="5">Acyl-CoA thioesterase</fullName>
    </submittedName>
</protein>
<dbReference type="InterPro" id="IPR033120">
    <property type="entry name" value="HOTDOG_ACOT"/>
</dbReference>
<evidence type="ECO:0000259" key="4">
    <source>
        <dbReference type="PROSITE" id="PS51770"/>
    </source>
</evidence>
<evidence type="ECO:0000256" key="3">
    <source>
        <dbReference type="PROSITE-ProRule" id="PRU01106"/>
    </source>
</evidence>
<dbReference type="SUPFAM" id="SSF54637">
    <property type="entry name" value="Thioesterase/thiol ester dehydrase-isomerase"/>
    <property type="match status" value="1"/>
</dbReference>
<comment type="caution">
    <text evidence="5">The sequence shown here is derived from an EMBL/GenBank/DDBJ whole genome shotgun (WGS) entry which is preliminary data.</text>
</comment>
<keyword evidence="2 3" id="KW-0378">Hydrolase</keyword>
<comment type="similarity">
    <text evidence="1">Belongs to the acyl coenzyme A hydrolase family.</text>
</comment>
<name>A0A9D7SXS3_9BACT</name>
<reference evidence="5 6" key="1">
    <citation type="submission" date="2020-10" db="EMBL/GenBank/DDBJ databases">
        <title>Connecting structure to function with the recovery of over 1000 high-quality activated sludge metagenome-assembled genomes encoding full-length rRNA genes using long-read sequencing.</title>
        <authorList>
            <person name="Singleton C.M."/>
            <person name="Petriglieri F."/>
            <person name="Kristensen J.M."/>
            <person name="Kirkegaard R.H."/>
            <person name="Michaelsen T.Y."/>
            <person name="Andersen M.H."/>
            <person name="Karst S.M."/>
            <person name="Dueholm M.S."/>
            <person name="Nielsen P.H."/>
            <person name="Albertsen M."/>
        </authorList>
    </citation>
    <scope>NUCLEOTIDE SEQUENCE [LARGE SCALE GENOMIC DNA]</scope>
    <source>
        <strain evidence="5">Ribe_18-Q3-R11-54_MAXAC.273</strain>
    </source>
</reference>
<dbReference type="InterPro" id="IPR040170">
    <property type="entry name" value="Cytosol_ACT"/>
</dbReference>
<dbReference type="GO" id="GO:0006637">
    <property type="term" value="P:acyl-CoA metabolic process"/>
    <property type="evidence" value="ECO:0007669"/>
    <property type="project" value="TreeGrafter"/>
</dbReference>
<dbReference type="InterPro" id="IPR006683">
    <property type="entry name" value="Thioestr_dom"/>
</dbReference>
<dbReference type="CDD" id="cd03442">
    <property type="entry name" value="BFIT_BACH"/>
    <property type="match status" value="1"/>
</dbReference>
<proteinExistence type="inferred from homology"/>
<dbReference type="PROSITE" id="PS51770">
    <property type="entry name" value="HOTDOG_ACOT"/>
    <property type="match status" value="1"/>
</dbReference>
<feature type="domain" description="HotDog ACOT-type" evidence="4">
    <location>
        <begin position="10"/>
        <end position="122"/>
    </location>
</feature>
<evidence type="ECO:0000256" key="1">
    <source>
        <dbReference type="ARBA" id="ARBA00010458"/>
    </source>
</evidence>
<organism evidence="5 6">
    <name type="scientific">Candidatus Opimibacter skivensis</name>
    <dbReference type="NCBI Taxonomy" id="2982028"/>
    <lineage>
        <taxon>Bacteria</taxon>
        <taxon>Pseudomonadati</taxon>
        <taxon>Bacteroidota</taxon>
        <taxon>Saprospiria</taxon>
        <taxon>Saprospirales</taxon>
        <taxon>Saprospiraceae</taxon>
        <taxon>Candidatus Opimibacter</taxon>
    </lineage>
</organism>
<dbReference type="EMBL" id="JADKGY010000029">
    <property type="protein sequence ID" value="MBK9984181.1"/>
    <property type="molecule type" value="Genomic_DNA"/>
</dbReference>
<dbReference type="AlphaFoldDB" id="A0A9D7SXS3"/>
<evidence type="ECO:0000313" key="5">
    <source>
        <dbReference type="EMBL" id="MBK9984181.1"/>
    </source>
</evidence>
<accession>A0A9D7SXS3</accession>
<dbReference type="Proteomes" id="UP000808337">
    <property type="component" value="Unassembled WGS sequence"/>
</dbReference>